<sequence>MFLGKEAIVIEAGGTMGNKHASPRAMVHPDAGIQGAGTDTGSRVESSSGASPGLGYDWLTMANKPEMAIPASFVFAGNIHLPLLLLAAVQLLAGLKGEPQDTAGRVSSVSDRISVSACDAQMVMGWYEASTTRGFPKLTVRGHSFCRITSIEPIQRAAKARVQPSRLPQHEVGVCMRLRLVRFWPISEAKNIDRRYGGFKSVAVKAAQAVSRETTVSAVVCECNHFSTFGATLKPLFTVPQAHSTTRGLHAETSELLSVTGFIFFTFLCAYISYHVLLGINPNKKVRWLAY</sequence>
<reference evidence="3 4" key="2">
    <citation type="submission" date="2018-11" db="EMBL/GenBank/DDBJ databases">
        <authorList>
            <consortium name="Pathogen Informatics"/>
        </authorList>
    </citation>
    <scope>NUCLEOTIDE SEQUENCE [LARGE SCALE GENOMIC DNA]</scope>
    <source>
        <strain evidence="3 4">NST_G2</strain>
    </source>
</reference>
<evidence type="ECO:0000313" key="3">
    <source>
        <dbReference type="EMBL" id="VDM03539.1"/>
    </source>
</evidence>
<keyword evidence="2" id="KW-1133">Transmembrane helix</keyword>
<evidence type="ECO:0000256" key="2">
    <source>
        <dbReference type="SAM" id="Phobius"/>
    </source>
</evidence>
<evidence type="ECO:0000313" key="4">
    <source>
        <dbReference type="Proteomes" id="UP000275846"/>
    </source>
</evidence>
<dbReference type="WBParaSite" id="SSLN_0001780601-mRNA-1">
    <property type="protein sequence ID" value="SSLN_0001780601-mRNA-1"/>
    <property type="gene ID" value="SSLN_0001780601"/>
</dbReference>
<accession>A0A183TL05</accession>
<name>A0A183TL05_SCHSO</name>
<gene>
    <name evidence="3" type="ORF">SSLN_LOCUS17153</name>
</gene>
<evidence type="ECO:0000256" key="1">
    <source>
        <dbReference type="SAM" id="MobiDB-lite"/>
    </source>
</evidence>
<dbReference type="EMBL" id="UYSU01042053">
    <property type="protein sequence ID" value="VDM03539.1"/>
    <property type="molecule type" value="Genomic_DNA"/>
</dbReference>
<feature type="region of interest" description="Disordered" evidence="1">
    <location>
        <begin position="31"/>
        <end position="50"/>
    </location>
</feature>
<evidence type="ECO:0000313" key="5">
    <source>
        <dbReference type="WBParaSite" id="SSLN_0001780601-mRNA-1"/>
    </source>
</evidence>
<keyword evidence="2" id="KW-0472">Membrane</keyword>
<keyword evidence="4" id="KW-1185">Reference proteome</keyword>
<organism evidence="5">
    <name type="scientific">Schistocephalus solidus</name>
    <name type="common">Tapeworm</name>
    <dbReference type="NCBI Taxonomy" id="70667"/>
    <lineage>
        <taxon>Eukaryota</taxon>
        <taxon>Metazoa</taxon>
        <taxon>Spiralia</taxon>
        <taxon>Lophotrochozoa</taxon>
        <taxon>Platyhelminthes</taxon>
        <taxon>Cestoda</taxon>
        <taxon>Eucestoda</taxon>
        <taxon>Diphyllobothriidea</taxon>
        <taxon>Diphyllobothriidae</taxon>
        <taxon>Schistocephalus</taxon>
    </lineage>
</organism>
<keyword evidence="2" id="KW-0812">Transmembrane</keyword>
<protein>
    <submittedName>
        <fullName evidence="5">Dolichyl-diphosphooligosaccharide--protein glycosyltransferase 48 kDa subunit</fullName>
    </submittedName>
</protein>
<feature type="transmembrane region" description="Helical" evidence="2">
    <location>
        <begin position="256"/>
        <end position="277"/>
    </location>
</feature>
<dbReference type="OrthoDB" id="10609914at2759"/>
<reference evidence="5" key="1">
    <citation type="submission" date="2016-06" db="UniProtKB">
        <authorList>
            <consortium name="WormBaseParasite"/>
        </authorList>
    </citation>
    <scope>IDENTIFICATION</scope>
</reference>
<dbReference type="AlphaFoldDB" id="A0A183TL05"/>
<proteinExistence type="predicted"/>
<feature type="compositionally biased region" description="Polar residues" evidence="1">
    <location>
        <begin position="37"/>
        <end position="50"/>
    </location>
</feature>
<dbReference type="Proteomes" id="UP000275846">
    <property type="component" value="Unassembled WGS sequence"/>
</dbReference>